<dbReference type="Gene3D" id="2.60.40.10">
    <property type="entry name" value="Immunoglobulins"/>
    <property type="match status" value="10"/>
</dbReference>
<dbReference type="Pfam" id="PF13585">
    <property type="entry name" value="CHU_C"/>
    <property type="match status" value="1"/>
</dbReference>
<feature type="domain" description="PKD" evidence="6">
    <location>
        <begin position="730"/>
        <end position="781"/>
    </location>
</feature>
<gene>
    <name evidence="7" type="ORF">KEM10_07085</name>
</gene>
<evidence type="ECO:0000256" key="3">
    <source>
        <dbReference type="ARBA" id="ARBA00022737"/>
    </source>
</evidence>
<dbReference type="RefSeq" id="WP_212215282.1">
    <property type="nucleotide sequence ID" value="NZ_JAGUCO010000003.1"/>
</dbReference>
<evidence type="ECO:0000256" key="2">
    <source>
        <dbReference type="ARBA" id="ARBA00022692"/>
    </source>
</evidence>
<dbReference type="InterPro" id="IPR035986">
    <property type="entry name" value="PKD_dom_sf"/>
</dbReference>
<keyword evidence="2" id="KW-0812">Transmembrane</keyword>
<proteinExistence type="predicted"/>
<organism evidence="7 8">
    <name type="scientific">Carboxylicivirga linearis</name>
    <dbReference type="NCBI Taxonomy" id="1628157"/>
    <lineage>
        <taxon>Bacteria</taxon>
        <taxon>Pseudomonadati</taxon>
        <taxon>Bacteroidota</taxon>
        <taxon>Bacteroidia</taxon>
        <taxon>Marinilabiliales</taxon>
        <taxon>Marinilabiliaceae</taxon>
        <taxon>Carboxylicivirga</taxon>
    </lineage>
</organism>
<comment type="subcellular location">
    <subcellularLocation>
        <location evidence="1">Membrane</location>
        <topology evidence="1">Multi-pass membrane protein</topology>
    </subcellularLocation>
</comment>
<dbReference type="SMART" id="SM00089">
    <property type="entry name" value="PKD"/>
    <property type="match status" value="9"/>
</dbReference>
<dbReference type="Proteomes" id="UP000708576">
    <property type="component" value="Unassembled WGS sequence"/>
</dbReference>
<name>A0ABS5JU97_9BACT</name>
<feature type="domain" description="PKD" evidence="6">
    <location>
        <begin position="1397"/>
        <end position="1452"/>
    </location>
</feature>
<feature type="domain" description="PKD" evidence="6">
    <location>
        <begin position="812"/>
        <end position="840"/>
    </location>
</feature>
<sequence length="1639" mass="177956">MDGKKRALLILFYLLFLFVNGNGQDCNITTKANAIIPDKLCAPVTVDWTVTYDGVYNAGTSVEFIFRWDDGSAEEIIPANNTTGNEWTLTYSHVYPIGGDKCNYKPSVTLVVNGVECTSSIQVQNVTVWDTDEYNGGEMMIDPLVFPICVGNDGTVTFLDNSHWNCTPPDENDFINQRKRWVQWIYGTGGTNITTALVAGVLETYPMTGSINVTTEPIFGPVPPLNTSEEIYIPDNYDVGDYFEITLRNWNQCNPYDDPNIPGTPADPINGDHPPVITTAIALIVDIPDGTVNPAGPFCENEDPTTLSAVTPGGVWSGPGIVDPNSGEFDPSVAGTGSHTIDYYIEDGNGCSATGQTVIEVIAAPNANITTGSPAYLCPGTQLHLNGNPTGGATPYTHLWTGDTAPLSDTGIQDPIFTTITEGNYELLYRVTDDNSCFDVDTILVVVDSVDISFTNDYIELCTGEDQTLQANPVGGSGVFVQHRWSGDRIDLLSATDVQDPVFTANETGIFKFEYYVLDSQGCEDADSITVVVYETPVANAGPDSKACGLRYYLEAVPTSGSGTWTLSSGPGNASISSDVDPNSLVVVDTYGDYTFLWTEDNNGCIDTDEVVISFIQIPQPVVMEDADTCGLNHFLSVTADIGVGEWQQVSGPGTSAFGDVLSEATTVSVDLAGQYRFAWIEMNDVCEGGDTVTIDFYPLVTADVAPFDNVGCSPFDIDFENQSTNADYYMWDFGDGFGSNQVDPSHTFSNPLQVPSDYSVKLLAYNSYGCRDSVEYSVTVNPNTISQFSNDPTPGCSPLPVEFINESIGATSYEWTFGDESPVESDENVTHTFVNSETFVESYEVKLAVNNSYGCADTSSAYITVYPLVGYDFTAEPQEGCHPMKVDLVGDIGAYSYDWDFGDGTKVSGISSISHVFENTTSSSVEYEVNLYTSSVFGCLDTAQAVITVNPSPSAMYSYNPTEGCAPLIVDFTNESTGAETSYWYFGDDSSLEEQGAGSVSHTYINEDLDLKTFTAKLVVENSYGCKDSTSSVVRAFPKVIAAISDGGVGCSPYVETLLNESQGAVSFSWDFGDGNIAAGYNGINEFINESNEQQMFDVAMVATSSFGCKDTAYTQVTVNPSPSSVFNATPTSGCSPLIVQFSNSSIGAEYSKWYFGDGTLQDEAGSSTIMHVYENDEYAMANYTARLVVGNSYECKDSSETIIQVFPTVSASISDGGAGCSPFEESFINNSEGANRFYWNYGDGNSSTSFTGNNLFQNSSLDDVVFDVSMVAESSFGCTDTAYTNVVVYKTPTPSFNVDPISQQMPNSTVNLENTTPHSGWDYTWLWGNGDRYEGQNPSTYTYGESGDFEIKLIAEGEHCADSAMKAVEILPMLPSIDYGPDTIGCPPLRVQFYNNSVDATNFLWDFGDGNISTEREPVHTYYSTGNYTVKLTAEGAGGIVESDDVVVTVFEVPYADFEVRPIKVKLPETVSFINKSEGAISYLWDFGDGNTSTEHSVQYLYQEPGTYDVSLQVENDKGCMNERIIRSAVVAEAAGEIDFPNAFTPNPNGPNGGQYTPGDPDNYVFYPFVQEGIVEYNLKIFTRWGELIFESKDVNIGWDGYYRGKLCASGVYIWKVVCKYSNGTLETHTGDVTLFR</sequence>
<dbReference type="EMBL" id="JAGUCO010000003">
    <property type="protein sequence ID" value="MBS2098041.1"/>
    <property type="molecule type" value="Genomic_DNA"/>
</dbReference>
<dbReference type="Pfam" id="PF18911">
    <property type="entry name" value="PKD_4"/>
    <property type="match status" value="4"/>
</dbReference>
<dbReference type="PANTHER" id="PTHR46730">
    <property type="entry name" value="POLYCYSTIN-1"/>
    <property type="match status" value="1"/>
</dbReference>
<feature type="domain" description="PKD" evidence="6">
    <location>
        <begin position="1483"/>
        <end position="1521"/>
    </location>
</feature>
<feature type="domain" description="PKD" evidence="6">
    <location>
        <begin position="891"/>
        <end position="957"/>
    </location>
</feature>
<evidence type="ECO:0000313" key="8">
    <source>
        <dbReference type="Proteomes" id="UP000708576"/>
    </source>
</evidence>
<keyword evidence="5" id="KW-0472">Membrane</keyword>
<reference evidence="7 8" key="1">
    <citation type="journal article" date="2015" name="Int. J. Syst. Evol. Microbiol.">
        <title>Carboxylicivirga linearis sp. nov., isolated from a sea cucumber culture pond.</title>
        <authorList>
            <person name="Wang F.Q."/>
            <person name="Zhou Y.X."/>
            <person name="Lin X.Z."/>
            <person name="Chen G.J."/>
            <person name="Du Z.J."/>
        </authorList>
    </citation>
    <scope>NUCLEOTIDE SEQUENCE [LARGE SCALE GENOMIC DNA]</scope>
    <source>
        <strain evidence="7 8">FB218</strain>
    </source>
</reference>
<dbReference type="InterPro" id="IPR022409">
    <property type="entry name" value="PKD/Chitinase_dom"/>
</dbReference>
<feature type="domain" description="PKD" evidence="6">
    <location>
        <begin position="1325"/>
        <end position="1357"/>
    </location>
</feature>
<protein>
    <submittedName>
        <fullName evidence="7">PKD domain-containing protein</fullName>
    </submittedName>
</protein>
<evidence type="ECO:0000313" key="7">
    <source>
        <dbReference type="EMBL" id="MBS2098041.1"/>
    </source>
</evidence>
<evidence type="ECO:0000256" key="1">
    <source>
        <dbReference type="ARBA" id="ARBA00004141"/>
    </source>
</evidence>
<comment type="caution">
    <text evidence="7">The sequence shown here is derived from an EMBL/GenBank/DDBJ whole genome shotgun (WGS) entry which is preliminary data.</text>
</comment>
<evidence type="ECO:0000256" key="5">
    <source>
        <dbReference type="ARBA" id="ARBA00023136"/>
    </source>
</evidence>
<dbReference type="PROSITE" id="PS50093">
    <property type="entry name" value="PKD"/>
    <property type="match status" value="6"/>
</dbReference>
<evidence type="ECO:0000259" key="6">
    <source>
        <dbReference type="PROSITE" id="PS50093"/>
    </source>
</evidence>
<accession>A0ABS5JU97</accession>
<keyword evidence="8" id="KW-1185">Reference proteome</keyword>
<keyword evidence="3" id="KW-0677">Repeat</keyword>
<dbReference type="SUPFAM" id="SSF49299">
    <property type="entry name" value="PKD domain"/>
    <property type="match status" value="10"/>
</dbReference>
<keyword evidence="4" id="KW-1133">Transmembrane helix</keyword>
<dbReference type="CDD" id="cd00146">
    <property type="entry name" value="PKD"/>
    <property type="match status" value="4"/>
</dbReference>
<dbReference type="PANTHER" id="PTHR46730:SF4">
    <property type="entry name" value="POLYCYSTIC KIDNEY DISEASE PROTEIN 1-LIKE 1"/>
    <property type="match status" value="1"/>
</dbReference>
<dbReference type="InterPro" id="IPR013783">
    <property type="entry name" value="Ig-like_fold"/>
</dbReference>
<evidence type="ECO:0000256" key="4">
    <source>
        <dbReference type="ARBA" id="ARBA00022989"/>
    </source>
</evidence>
<dbReference type="InterPro" id="IPR000601">
    <property type="entry name" value="PKD_dom"/>
</dbReference>